<evidence type="ECO:0000313" key="3">
    <source>
        <dbReference type="WBParaSite" id="PDA_v2.g28967.t1"/>
    </source>
</evidence>
<accession>A0A914QNK8</accession>
<name>A0A914QNK8_9BILA</name>
<sequence>MLRKHVSEVLGNSEPTIDDERSCHSPVSTASISSHASSFPLQLHENVDSDSRLPPRSSSRTSSTYESYENENIQDDPQSVTPLLYQTPPLPPRSTASSRVASSASNQRFESPTLTYYSPSTTPIPFTAASTRPYSSAAASIHSQNGIANHRSQNLSSLIPNQRIHSPTNSDISERMNNVQLVQTYRKPFPQSGVPRYRNMCLYERSEHISPRLALILDQMNSYLTNPAPPITTSIKKKSSDENKMPEFEKFVAKFLN</sequence>
<feature type="compositionally biased region" description="Low complexity" evidence="1">
    <location>
        <begin position="81"/>
        <end position="121"/>
    </location>
</feature>
<feature type="compositionally biased region" description="Low complexity" evidence="1">
    <location>
        <begin position="24"/>
        <end position="38"/>
    </location>
</feature>
<evidence type="ECO:0000313" key="2">
    <source>
        <dbReference type="Proteomes" id="UP000887578"/>
    </source>
</evidence>
<dbReference type="Proteomes" id="UP000887578">
    <property type="component" value="Unplaced"/>
</dbReference>
<feature type="compositionally biased region" description="Low complexity" evidence="1">
    <location>
        <begin position="54"/>
        <end position="67"/>
    </location>
</feature>
<dbReference type="AlphaFoldDB" id="A0A914QNK8"/>
<protein>
    <submittedName>
        <fullName evidence="3">Uncharacterized protein</fullName>
    </submittedName>
</protein>
<keyword evidence="2" id="KW-1185">Reference proteome</keyword>
<proteinExistence type="predicted"/>
<feature type="region of interest" description="Disordered" evidence="1">
    <location>
        <begin position="1"/>
        <end position="121"/>
    </location>
</feature>
<organism evidence="2 3">
    <name type="scientific">Panagrolaimus davidi</name>
    <dbReference type="NCBI Taxonomy" id="227884"/>
    <lineage>
        <taxon>Eukaryota</taxon>
        <taxon>Metazoa</taxon>
        <taxon>Ecdysozoa</taxon>
        <taxon>Nematoda</taxon>
        <taxon>Chromadorea</taxon>
        <taxon>Rhabditida</taxon>
        <taxon>Tylenchina</taxon>
        <taxon>Panagrolaimomorpha</taxon>
        <taxon>Panagrolaimoidea</taxon>
        <taxon>Panagrolaimidae</taxon>
        <taxon>Panagrolaimus</taxon>
    </lineage>
</organism>
<evidence type="ECO:0000256" key="1">
    <source>
        <dbReference type="SAM" id="MobiDB-lite"/>
    </source>
</evidence>
<dbReference type="WBParaSite" id="PDA_v2.g28967.t1">
    <property type="protein sequence ID" value="PDA_v2.g28967.t1"/>
    <property type="gene ID" value="PDA_v2.g28967"/>
</dbReference>
<reference evidence="3" key="1">
    <citation type="submission" date="2022-11" db="UniProtKB">
        <authorList>
            <consortium name="WormBaseParasite"/>
        </authorList>
    </citation>
    <scope>IDENTIFICATION</scope>
</reference>